<name>A0A7W4YYV9_9HYPH</name>
<dbReference type="EMBL" id="JACHWB010000004">
    <property type="protein sequence ID" value="MBB3020423.1"/>
    <property type="molecule type" value="Genomic_DNA"/>
</dbReference>
<evidence type="ECO:0000259" key="1">
    <source>
        <dbReference type="Pfam" id="PF12102"/>
    </source>
</evidence>
<reference evidence="2 3" key="1">
    <citation type="submission" date="2020-08" db="EMBL/GenBank/DDBJ databases">
        <title>The Agave Microbiome: Exploring the role of microbial communities in plant adaptations to desert environments.</title>
        <authorList>
            <person name="Partida-Martinez L.P."/>
        </authorList>
    </citation>
    <scope>NUCLEOTIDE SEQUENCE [LARGE SCALE GENOMIC DNA]</scope>
    <source>
        <strain evidence="2 3">AT3.9</strain>
    </source>
</reference>
<feature type="domain" description="Type IV methyl-directed restriction enzyme EcoKMcrB subunit DNA-binding" evidence="1">
    <location>
        <begin position="10"/>
        <end position="188"/>
    </location>
</feature>
<proteinExistence type="predicted"/>
<sequence length="325" mass="35490">MNLRGALEHVLSGYRDAVLEPVGGHPMAFFVRRDLKQAVQDSLSKEGKGLIVEGSAGAGNWATVPWVSIFDPVVTKGATTGYYVVYLFSASKPVVHLSLNQGTTAVRAEFGGATREVLQDRAGLMRRRLPEFSAKISAKPIYLGSSRVLPADYEAGHALGFTYELGSMPSEEQLQADLQVLVRAYRALTFRGGLDPSAEGGAHEEGSGTEPTSLIETRRYRFHRRIERNSSAARLAKKHHGTRCQCCDFDFNETYGAVGAGYIEAHHLRPISELEEGIAVTYDTAKDFAVLCSNCHRMIHRMEDPSDLNALRALLHTSVSPPSAA</sequence>
<organism evidence="2 3">
    <name type="scientific">Microvirga lupini</name>
    <dbReference type="NCBI Taxonomy" id="420324"/>
    <lineage>
        <taxon>Bacteria</taxon>
        <taxon>Pseudomonadati</taxon>
        <taxon>Pseudomonadota</taxon>
        <taxon>Alphaproteobacteria</taxon>
        <taxon>Hyphomicrobiales</taxon>
        <taxon>Methylobacteriaceae</taxon>
        <taxon>Microvirga</taxon>
    </lineage>
</organism>
<keyword evidence="3" id="KW-1185">Reference proteome</keyword>
<protein>
    <submittedName>
        <fullName evidence="2">5-methylcytosine-specific restriction protein A</fullName>
        <ecNumber evidence="2">3.1.21.-</ecNumber>
    </submittedName>
</protein>
<comment type="caution">
    <text evidence="2">The sequence shown here is derived from an EMBL/GenBank/DDBJ whole genome shotgun (WGS) entry which is preliminary data.</text>
</comment>
<dbReference type="EC" id="3.1.21.-" evidence="2"/>
<evidence type="ECO:0000313" key="2">
    <source>
        <dbReference type="EMBL" id="MBB3020423.1"/>
    </source>
</evidence>
<dbReference type="Pfam" id="PF12102">
    <property type="entry name" value="MrcB_N"/>
    <property type="match status" value="1"/>
</dbReference>
<dbReference type="Proteomes" id="UP000532010">
    <property type="component" value="Unassembled WGS sequence"/>
</dbReference>
<dbReference type="GO" id="GO:0016787">
    <property type="term" value="F:hydrolase activity"/>
    <property type="evidence" value="ECO:0007669"/>
    <property type="project" value="UniProtKB-KW"/>
</dbReference>
<keyword evidence="2" id="KW-0378">Hydrolase</keyword>
<dbReference type="CDD" id="cd00085">
    <property type="entry name" value="HNHc"/>
    <property type="match status" value="1"/>
</dbReference>
<accession>A0A7W4YYV9</accession>
<dbReference type="InterPro" id="IPR021961">
    <property type="entry name" value="McrB_DNA-bd"/>
</dbReference>
<dbReference type="RefSeq" id="WP_183452380.1">
    <property type="nucleotide sequence ID" value="NZ_JACHWB010000004.1"/>
</dbReference>
<dbReference type="Gene3D" id="3.30.920.90">
    <property type="match status" value="1"/>
</dbReference>
<dbReference type="AlphaFoldDB" id="A0A7W4YYV9"/>
<gene>
    <name evidence="2" type="ORF">FHR70_003504</name>
</gene>
<evidence type="ECO:0000313" key="3">
    <source>
        <dbReference type="Proteomes" id="UP000532010"/>
    </source>
</evidence>
<dbReference type="InterPro" id="IPR003615">
    <property type="entry name" value="HNH_nuc"/>
</dbReference>